<evidence type="ECO:0000313" key="1">
    <source>
        <dbReference type="EMBL" id="QOJ78529.1"/>
    </source>
</evidence>
<sequence length="268" mass="30305">MSKAEIVRIAKIKCPRCGSEFSVNISTNVLEEAKINPLGLAGVAVPHSDHVLVVYFDRNGDERGIRVFSILQAPERGIFEVNIPEGDVKGLRNIAGFIIESRKLNLRLKYSTRMTSTAIKVSASDTTLEVDFQRDIGYHHVKAWLELLVDVFENSYSTLPADYINTIRVFDVIVEESPFTYAKQIFWLVANASTITIRPRLPESLLVRKYRPTILYEKYNGNFVSRAVDSVGLRVSEVLGTEMPQILYSYAETLLSLYRRGVIDLVIE</sequence>
<dbReference type="KEGG" id="thel:IG193_07170"/>
<dbReference type="EMBL" id="CP062310">
    <property type="protein sequence ID" value="QOJ78529.1"/>
    <property type="molecule type" value="Genomic_DNA"/>
</dbReference>
<dbReference type="AlphaFoldDB" id="A0A7L9FFL7"/>
<dbReference type="GeneID" id="59149664"/>
<proteinExistence type="predicted"/>
<dbReference type="InParanoid" id="A0A7L9FFL7"/>
<organism evidence="1 2">
    <name type="scientific">Infirmifilum lucidum</name>
    <dbReference type="NCBI Taxonomy" id="2776706"/>
    <lineage>
        <taxon>Archaea</taxon>
        <taxon>Thermoproteota</taxon>
        <taxon>Thermoprotei</taxon>
        <taxon>Thermofilales</taxon>
        <taxon>Thermofilaceae</taxon>
        <taxon>Infirmifilum</taxon>
    </lineage>
</organism>
<evidence type="ECO:0000313" key="2">
    <source>
        <dbReference type="Proteomes" id="UP000594121"/>
    </source>
</evidence>
<protein>
    <submittedName>
        <fullName evidence="1">Uncharacterized protein</fullName>
    </submittedName>
</protein>
<dbReference type="RefSeq" id="WP_192818501.1">
    <property type="nucleotide sequence ID" value="NZ_CP062310.1"/>
</dbReference>
<gene>
    <name evidence="1" type="ORF">IG193_07170</name>
</gene>
<dbReference type="Proteomes" id="UP000594121">
    <property type="component" value="Chromosome"/>
</dbReference>
<accession>A0A7L9FFL7</accession>
<reference evidence="1 2" key="1">
    <citation type="submission" date="2020-10" db="EMBL/GenBank/DDBJ databases">
        <title>Thermofilum lucidum 3507LT sp. nov. a novel member of Thermofilaceae family isolated from Chile hot spring, and proposal of description order Thermofilales.</title>
        <authorList>
            <person name="Zayulina K.S."/>
            <person name="Elcheninov A.G."/>
            <person name="Toshchakov S.V."/>
            <person name="Kublanov I.V."/>
        </authorList>
    </citation>
    <scope>NUCLEOTIDE SEQUENCE [LARGE SCALE GENOMIC DNA]</scope>
    <source>
        <strain evidence="1 2">3507LT</strain>
    </source>
</reference>
<name>A0A7L9FFL7_9CREN</name>
<keyword evidence="2" id="KW-1185">Reference proteome</keyword>